<feature type="non-terminal residue" evidence="1">
    <location>
        <position position="1"/>
    </location>
</feature>
<accession>A0A383CEP6</accession>
<gene>
    <name evidence="1" type="ORF">METZ01_LOCUS483691</name>
</gene>
<reference evidence="1" key="1">
    <citation type="submission" date="2018-05" db="EMBL/GenBank/DDBJ databases">
        <authorList>
            <person name="Lanie J.A."/>
            <person name="Ng W.-L."/>
            <person name="Kazmierczak K.M."/>
            <person name="Andrzejewski T.M."/>
            <person name="Davidsen T.M."/>
            <person name="Wayne K.J."/>
            <person name="Tettelin H."/>
            <person name="Glass J.I."/>
            <person name="Rusch D."/>
            <person name="Podicherti R."/>
            <person name="Tsui H.-C.T."/>
            <person name="Winkler M.E."/>
        </authorList>
    </citation>
    <scope>NUCLEOTIDE SEQUENCE</scope>
</reference>
<name>A0A383CEP6_9ZZZZ</name>
<dbReference type="AlphaFoldDB" id="A0A383CEP6"/>
<organism evidence="1">
    <name type="scientific">marine metagenome</name>
    <dbReference type="NCBI Taxonomy" id="408172"/>
    <lineage>
        <taxon>unclassified sequences</taxon>
        <taxon>metagenomes</taxon>
        <taxon>ecological metagenomes</taxon>
    </lineage>
</organism>
<proteinExistence type="predicted"/>
<feature type="non-terminal residue" evidence="1">
    <location>
        <position position="27"/>
    </location>
</feature>
<sequence length="27" mass="3055">MILTSNLVIAKDIHIDNELSEREVLTS</sequence>
<protein>
    <submittedName>
        <fullName evidence="1">Uncharacterized protein</fullName>
    </submittedName>
</protein>
<dbReference type="EMBL" id="UINC01208345">
    <property type="protein sequence ID" value="SVE30837.1"/>
    <property type="molecule type" value="Genomic_DNA"/>
</dbReference>
<evidence type="ECO:0000313" key="1">
    <source>
        <dbReference type="EMBL" id="SVE30837.1"/>
    </source>
</evidence>